<dbReference type="Proteomes" id="UP000005150">
    <property type="component" value="Unassembled WGS sequence"/>
</dbReference>
<accession>I9T110</accession>
<evidence type="ECO:0000313" key="3">
    <source>
        <dbReference type="Proteomes" id="UP000005150"/>
    </source>
</evidence>
<organism evidence="2 3">
    <name type="scientific">Bacteroides salyersiae CL02T12C01</name>
    <dbReference type="NCBI Taxonomy" id="997887"/>
    <lineage>
        <taxon>Bacteria</taxon>
        <taxon>Pseudomonadati</taxon>
        <taxon>Bacteroidota</taxon>
        <taxon>Bacteroidia</taxon>
        <taxon>Bacteroidales</taxon>
        <taxon>Bacteroidaceae</taxon>
        <taxon>Bacteroides</taxon>
    </lineage>
</organism>
<proteinExistence type="predicted"/>
<name>I9T110_9BACE</name>
<dbReference type="AlphaFoldDB" id="I9T110"/>
<feature type="region of interest" description="Disordered" evidence="1">
    <location>
        <begin position="71"/>
        <end position="119"/>
    </location>
</feature>
<evidence type="ECO:0000256" key="1">
    <source>
        <dbReference type="SAM" id="MobiDB-lite"/>
    </source>
</evidence>
<dbReference type="EMBL" id="AGXV01000031">
    <property type="protein sequence ID" value="EIY62431.1"/>
    <property type="molecule type" value="Genomic_DNA"/>
</dbReference>
<sequence length="119" mass="13191">MRRQIIFFIDSYKIEDDPQKSEKTEKKKSATALPVPILTTLGTAAEAFGTPVISYIGPIFIILALQGDSSPKRTVDEATDSNKNEIHGDDGRAKAKSEKQIKDLEQQKELAKNKREAST</sequence>
<comment type="caution">
    <text evidence="2">The sequence shown here is derived from an EMBL/GenBank/DDBJ whole genome shotgun (WGS) entry which is preliminary data.</text>
</comment>
<keyword evidence="3" id="KW-1185">Reference proteome</keyword>
<dbReference type="HOGENOM" id="CLU_2056671_0_0_10"/>
<protein>
    <submittedName>
        <fullName evidence="2">Uncharacterized protein</fullName>
    </submittedName>
</protein>
<reference evidence="2 3" key="1">
    <citation type="submission" date="2012-02" db="EMBL/GenBank/DDBJ databases">
        <title>The Genome Sequence of Bacteroides salyersiae CL02T12C01.</title>
        <authorList>
            <consortium name="The Broad Institute Genome Sequencing Platform"/>
            <person name="Earl A."/>
            <person name="Ward D."/>
            <person name="Feldgarden M."/>
            <person name="Gevers D."/>
            <person name="Zitomersky N.L."/>
            <person name="Coyne M.J."/>
            <person name="Comstock L.E."/>
            <person name="Young S.K."/>
            <person name="Zeng Q."/>
            <person name="Gargeya S."/>
            <person name="Fitzgerald M."/>
            <person name="Haas B."/>
            <person name="Abouelleil A."/>
            <person name="Alvarado L."/>
            <person name="Arachchi H.M."/>
            <person name="Berlin A."/>
            <person name="Chapman S.B."/>
            <person name="Gearin G."/>
            <person name="Goldberg J."/>
            <person name="Griggs A."/>
            <person name="Gujja S."/>
            <person name="Hansen M."/>
            <person name="Heiman D."/>
            <person name="Howarth C."/>
            <person name="Larimer J."/>
            <person name="Lui A."/>
            <person name="MacDonald P.J.P."/>
            <person name="McCowen C."/>
            <person name="Montmayeur A."/>
            <person name="Murphy C."/>
            <person name="Neiman D."/>
            <person name="Pearson M."/>
            <person name="Priest M."/>
            <person name="Roberts A."/>
            <person name="Saif S."/>
            <person name="Shea T."/>
            <person name="Sisk P."/>
            <person name="Stolte C."/>
            <person name="Sykes S."/>
            <person name="Wortman J."/>
            <person name="Nusbaum C."/>
            <person name="Birren B."/>
        </authorList>
    </citation>
    <scope>NUCLEOTIDE SEQUENCE [LARGE SCALE GENOMIC DNA]</scope>
    <source>
        <strain evidence="2 3">CL02T12C01</strain>
    </source>
</reference>
<evidence type="ECO:0000313" key="2">
    <source>
        <dbReference type="EMBL" id="EIY62431.1"/>
    </source>
</evidence>
<dbReference type="PATRIC" id="fig|997887.3.peg.2649"/>
<dbReference type="RefSeq" id="WP_007480488.1">
    <property type="nucleotide sequence ID" value="NZ_JH724308.1"/>
</dbReference>
<gene>
    <name evidence="2" type="ORF">HMPREF1071_02546</name>
</gene>